<dbReference type="AlphaFoldDB" id="A0AAN8SA45"/>
<dbReference type="PROSITE" id="PS50853">
    <property type="entry name" value="FN3"/>
    <property type="match status" value="1"/>
</dbReference>
<protein>
    <recommendedName>
        <fullName evidence="6">Ig-like domain-containing protein</fullName>
    </recommendedName>
</protein>
<dbReference type="SUPFAM" id="SSF48726">
    <property type="entry name" value="Immunoglobulin"/>
    <property type="match status" value="1"/>
</dbReference>
<evidence type="ECO:0000259" key="3">
    <source>
        <dbReference type="PROSITE" id="PS50853"/>
    </source>
</evidence>
<dbReference type="PANTHER" id="PTHR23278:SF19">
    <property type="entry name" value="OBSCURIN"/>
    <property type="match status" value="1"/>
</dbReference>
<dbReference type="Gene3D" id="2.60.40.10">
    <property type="entry name" value="Immunoglobulins"/>
    <property type="match status" value="1"/>
</dbReference>
<evidence type="ECO:0000256" key="1">
    <source>
        <dbReference type="SAM" id="Phobius"/>
    </source>
</evidence>
<dbReference type="InterPro" id="IPR036116">
    <property type="entry name" value="FN3_sf"/>
</dbReference>
<dbReference type="SUPFAM" id="SSF49265">
    <property type="entry name" value="Fibronectin type III"/>
    <property type="match status" value="1"/>
</dbReference>
<dbReference type="CDD" id="cd00096">
    <property type="entry name" value="Ig"/>
    <property type="match status" value="1"/>
</dbReference>
<keyword evidence="1" id="KW-0812">Transmembrane</keyword>
<feature type="domain" description="Fibronectin type-III" evidence="3">
    <location>
        <begin position="127"/>
        <end position="222"/>
    </location>
</feature>
<evidence type="ECO:0000313" key="4">
    <source>
        <dbReference type="EMBL" id="KAK6638851.1"/>
    </source>
</evidence>
<dbReference type="InterPro" id="IPR003961">
    <property type="entry name" value="FN3_dom"/>
</dbReference>
<feature type="transmembrane region" description="Helical" evidence="1">
    <location>
        <begin position="235"/>
        <end position="257"/>
    </location>
</feature>
<dbReference type="EMBL" id="JAWJWE010000003">
    <property type="protein sequence ID" value="KAK6638851.1"/>
    <property type="molecule type" value="Genomic_DNA"/>
</dbReference>
<dbReference type="Pfam" id="PF13927">
    <property type="entry name" value="Ig_3"/>
    <property type="match status" value="1"/>
</dbReference>
<evidence type="ECO:0008006" key="6">
    <source>
        <dbReference type="Google" id="ProtNLM"/>
    </source>
</evidence>
<gene>
    <name evidence="4" type="ORF">RUM43_007120</name>
</gene>
<accession>A0AAN8SA45</accession>
<dbReference type="PROSITE" id="PS50835">
    <property type="entry name" value="IG_LIKE"/>
    <property type="match status" value="1"/>
</dbReference>
<comment type="caution">
    <text evidence="4">The sequence shown here is derived from an EMBL/GenBank/DDBJ whole genome shotgun (WGS) entry which is preliminary data.</text>
</comment>
<organism evidence="4 5">
    <name type="scientific">Polyplax serrata</name>
    <name type="common">Common mouse louse</name>
    <dbReference type="NCBI Taxonomy" id="468196"/>
    <lineage>
        <taxon>Eukaryota</taxon>
        <taxon>Metazoa</taxon>
        <taxon>Ecdysozoa</taxon>
        <taxon>Arthropoda</taxon>
        <taxon>Hexapoda</taxon>
        <taxon>Insecta</taxon>
        <taxon>Pterygota</taxon>
        <taxon>Neoptera</taxon>
        <taxon>Paraneoptera</taxon>
        <taxon>Psocodea</taxon>
        <taxon>Troctomorpha</taxon>
        <taxon>Phthiraptera</taxon>
        <taxon>Anoplura</taxon>
        <taxon>Polyplacidae</taxon>
        <taxon>Polyplax</taxon>
    </lineage>
</organism>
<dbReference type="InterPro" id="IPR013783">
    <property type="entry name" value="Ig-like_fold"/>
</dbReference>
<proteinExistence type="predicted"/>
<keyword evidence="1" id="KW-1133">Transmembrane helix</keyword>
<dbReference type="Proteomes" id="UP001372834">
    <property type="component" value="Unassembled WGS sequence"/>
</dbReference>
<sequence>MEVALETSGYQQGRMDTTLHKLTLITDKPLCRAEQKKIYGIARNEEAKILCEVDSYPPPLSFRWSFNNTAETFEVPQKKFRTGTRFLSTLMYKPITDMDYGTVMCWAKNSAGEQSEPCVFHVIAAGHPDPPFNCTVLNQTTISLEVECIEGFDGGQPQWFFVEVRDGQTGKLQANISNKFPLFSIAHLSPGQVLGLLVTAVNNKGRSDSVFLEGFTLKVAEKQTGTPVTLNMAPVLGYLVGGSLLVLALALIAGIAWRKFQSKSPDSPVALPLKDKVALPLRSDMDDLYEMDDKNPDVVPCNKGNIHHMQWFSTSPPRSPQEETLGKVRLPDTDYQLVVESLTPELHGKGEGYDDEAFGKNTITRNGGIHENFQNGLSRLPNSRSNNSPSEVTYAELCIARPDSIDSKDKSSSLISSQRTRQDPTIYAVIDHNRRPPGEPLKSPLTPMSLATGAREIVTVRTPLMGHQQESCV</sequence>
<dbReference type="PANTHER" id="PTHR23278">
    <property type="entry name" value="SIDESTEP PROTEIN"/>
    <property type="match status" value="1"/>
</dbReference>
<evidence type="ECO:0000259" key="2">
    <source>
        <dbReference type="PROSITE" id="PS50835"/>
    </source>
</evidence>
<keyword evidence="1" id="KW-0472">Membrane</keyword>
<dbReference type="InterPro" id="IPR007110">
    <property type="entry name" value="Ig-like_dom"/>
</dbReference>
<evidence type="ECO:0000313" key="5">
    <source>
        <dbReference type="Proteomes" id="UP001372834"/>
    </source>
</evidence>
<name>A0AAN8SA45_POLSC</name>
<feature type="domain" description="Ig-like" evidence="2">
    <location>
        <begin position="29"/>
        <end position="120"/>
    </location>
</feature>
<reference evidence="4 5" key="1">
    <citation type="submission" date="2023-10" db="EMBL/GenBank/DDBJ databases">
        <title>Genomes of two closely related lineages of the louse Polyplax serrata with different host specificities.</title>
        <authorList>
            <person name="Martinu J."/>
            <person name="Tarabai H."/>
            <person name="Stefka J."/>
            <person name="Hypsa V."/>
        </authorList>
    </citation>
    <scope>NUCLEOTIDE SEQUENCE [LARGE SCALE GENOMIC DNA]</scope>
    <source>
        <strain evidence="4">HR10_N</strain>
    </source>
</reference>
<dbReference type="InterPro" id="IPR036179">
    <property type="entry name" value="Ig-like_dom_sf"/>
</dbReference>